<sequence length="1323" mass="142521">MSFSSGLPTTPNSSHMRSGLPTPSGSLRRTSLATSAVSPVDSPDIVFKKQTLAEAISRNDPAKYRLSGTSPSAAAVPTSPQKGGNGTDSESPLLTAGKLPRTSLLSRKSNIALRSHTPSGRLTPASYTPPSSHGRLDVSPNSYPDTARSKSPLVPSGAFASVSSSSSAAAAARAFSTPKRLSDLHSRASLVSTVGRTPSHSSTTVASRARQASTTTRRGRELEIGDVVSMEGSDLVGVLRHLGPVTFKPGFYAGLELTGDSVGKGKNDGSVQGTQYFACAPGNGVFCPASKVVAINDQPPCDAVARPASSLSSRPGSRASELSDRHSAITPARRRASTISRPPSTTPSRASSRASSRVASGTDGGRPASALSSSRPTSRLAARKSLASTATRGTDHEDGAQCRADPVKSSLYSASASVSRTPRSSTAPTSSAAAAAAAASQATPMLAKKRQSLGGIPTPRATKGRASMFARPTGLGTIDSSMPPPPSPTKDGRVGERSVSSLSFRSSSRLGREQGDIESSPVTSAPNNNVSTDVIMERNMLLLEQMDLTPKKAAAQALRAESRASAAGTVAAGVVTGDDELTRDSVAEAVVPLSLYEEQVAEFDRLRTQLDALEKQNLELQRAQEARKARTSEVRSNQAILEEERVKMRAEARERQSEMEEERRLEREDEVRRRKEIEERERELKEKLHESQTLLSRANDEQDKLRSDFDSQKRGLQAKVDESERLIAEMKKRIEEHAEDRQSSEMDLKDAEIESLRSSVTRLEEESQKERLVLSQQIDELKEAGRETISLYEQRIEEIDREKAGLLDDMELLAAKAQEAIRTAESKYEDLLQQQEQRGGTGGGATAGLGGAAEIDNEALREQVAHLQDKLGKYEDQIAEATMVLEKEKDYSQKRREKSLEVEASLKNEIKRLRAEVERLTRLDRENRQSLDELQRALKESQSALEQERAELEGLRADVENIESLEGGSGGGVGGSRTAATASRKQWQSEKAEMQSEIDALRAALRLRESDSGDKAPVEVHADSTLEKPSVEQQQQQQNRTPRRTSQRLSVNSIGALSEASADSTSSANQVSGLSYLVRQLTDDNNDTKARYKLLESEMKERLQEAETKARTLEITVESLRAQLGASSSESGGAAAAAGETSDQSALAAKLADSEARLRLADEQVATLQLSLAEAGREQRKVASSLQKEVSELEALVEARIFREDELMTEIDRLKRKLDRHDVSRPAISSNGTSETSASASVPASHESQAGLAEDDEELNFCGLCSNSGHSLEECTVPHESQPLSKAASKTAISGITDGREPCDDCGEVGHRFEDCPYAAEMF</sequence>
<evidence type="ECO:0000313" key="8">
    <source>
        <dbReference type="Proteomes" id="UP000246740"/>
    </source>
</evidence>
<dbReference type="InterPro" id="IPR000938">
    <property type="entry name" value="CAP-Gly_domain"/>
</dbReference>
<feature type="region of interest" description="Disordered" evidence="4">
    <location>
        <begin position="651"/>
        <end position="722"/>
    </location>
</feature>
<accession>A0A317XNG8</accession>
<feature type="compositionally biased region" description="Polar residues" evidence="4">
    <location>
        <begin position="116"/>
        <end position="131"/>
    </location>
</feature>
<feature type="compositionally biased region" description="Polar residues" evidence="4">
    <location>
        <begin position="190"/>
        <end position="200"/>
    </location>
</feature>
<feature type="region of interest" description="Disordered" evidence="4">
    <location>
        <begin position="1009"/>
        <end position="1050"/>
    </location>
</feature>
<evidence type="ECO:0000313" key="7">
    <source>
        <dbReference type="EMBL" id="PWY99816.1"/>
    </source>
</evidence>
<feature type="compositionally biased region" description="Polar residues" evidence="4">
    <location>
        <begin position="67"/>
        <end position="92"/>
    </location>
</feature>
<keyword evidence="2" id="KW-0862">Zinc</keyword>
<feature type="compositionally biased region" description="Basic and acidic residues" evidence="4">
    <location>
        <begin position="651"/>
        <end position="690"/>
    </location>
</feature>
<evidence type="ECO:0000256" key="1">
    <source>
        <dbReference type="ARBA" id="ARBA00022664"/>
    </source>
</evidence>
<feature type="compositionally biased region" description="Low complexity" evidence="4">
    <location>
        <begin position="201"/>
        <end position="216"/>
    </location>
</feature>
<dbReference type="PROSITE" id="PS50158">
    <property type="entry name" value="ZF_CCHC"/>
    <property type="match status" value="1"/>
</dbReference>
<keyword evidence="2" id="KW-0863">Zinc-finger</keyword>
<feature type="coiled-coil region" evidence="3">
    <location>
        <begin position="1078"/>
        <end position="1123"/>
    </location>
</feature>
<feature type="region of interest" description="Disordered" evidence="4">
    <location>
        <begin position="961"/>
        <end position="995"/>
    </location>
</feature>
<evidence type="ECO:0008006" key="9">
    <source>
        <dbReference type="Google" id="ProtNLM"/>
    </source>
</evidence>
<dbReference type="EMBL" id="KZ819194">
    <property type="protein sequence ID" value="PWY99816.1"/>
    <property type="molecule type" value="Genomic_DNA"/>
</dbReference>
<dbReference type="Pfam" id="PF01302">
    <property type="entry name" value="CAP_GLY"/>
    <property type="match status" value="1"/>
</dbReference>
<evidence type="ECO:0000259" key="5">
    <source>
        <dbReference type="PROSITE" id="PS50158"/>
    </source>
</evidence>
<dbReference type="GO" id="GO:0000146">
    <property type="term" value="F:microfilament motor activity"/>
    <property type="evidence" value="ECO:0007669"/>
    <property type="project" value="TreeGrafter"/>
</dbReference>
<dbReference type="GO" id="GO:0003676">
    <property type="term" value="F:nucleic acid binding"/>
    <property type="evidence" value="ECO:0007669"/>
    <property type="project" value="InterPro"/>
</dbReference>
<feature type="region of interest" description="Disordered" evidence="4">
    <location>
        <begin position="305"/>
        <end position="408"/>
    </location>
</feature>
<dbReference type="PROSITE" id="PS50245">
    <property type="entry name" value="CAP_GLY_2"/>
    <property type="match status" value="1"/>
</dbReference>
<dbReference type="STRING" id="1882483.A0A317XNG8"/>
<name>A0A317XNG8_9BASI</name>
<keyword evidence="2" id="KW-0479">Metal-binding</keyword>
<feature type="compositionally biased region" description="Low complexity" evidence="4">
    <location>
        <begin position="337"/>
        <end position="357"/>
    </location>
</feature>
<feature type="region of interest" description="Disordered" evidence="4">
    <location>
        <begin position="1"/>
        <end position="160"/>
    </location>
</feature>
<dbReference type="GO" id="GO:0032982">
    <property type="term" value="C:myosin filament"/>
    <property type="evidence" value="ECO:0007669"/>
    <property type="project" value="TreeGrafter"/>
</dbReference>
<dbReference type="PROSITE" id="PS00845">
    <property type="entry name" value="CAP_GLY_1"/>
    <property type="match status" value="1"/>
</dbReference>
<evidence type="ECO:0000259" key="6">
    <source>
        <dbReference type="PROSITE" id="PS50245"/>
    </source>
</evidence>
<feature type="region of interest" description="Disordered" evidence="4">
    <location>
        <begin position="190"/>
        <end position="220"/>
    </location>
</feature>
<dbReference type="InterPro" id="IPR001878">
    <property type="entry name" value="Znf_CCHC"/>
</dbReference>
<feature type="compositionally biased region" description="Polar residues" evidence="4">
    <location>
        <begin position="520"/>
        <end position="531"/>
    </location>
</feature>
<feature type="region of interest" description="Disordered" evidence="4">
    <location>
        <begin position="413"/>
        <end position="432"/>
    </location>
</feature>
<dbReference type="PANTHER" id="PTHR45615">
    <property type="entry name" value="MYOSIN HEAVY CHAIN, NON-MUSCLE"/>
    <property type="match status" value="1"/>
</dbReference>
<feature type="domain" description="CAP-Gly" evidence="6">
    <location>
        <begin position="243"/>
        <end position="288"/>
    </location>
</feature>
<feature type="compositionally biased region" description="Low complexity" evidence="4">
    <location>
        <begin position="305"/>
        <end position="320"/>
    </location>
</feature>
<dbReference type="GO" id="GO:0051015">
    <property type="term" value="F:actin filament binding"/>
    <property type="evidence" value="ECO:0007669"/>
    <property type="project" value="TreeGrafter"/>
</dbReference>
<keyword evidence="1" id="KW-0507">mRNA processing</keyword>
<feature type="compositionally biased region" description="Basic and acidic residues" evidence="4">
    <location>
        <begin position="1009"/>
        <end position="1030"/>
    </location>
</feature>
<evidence type="ECO:0000256" key="2">
    <source>
        <dbReference type="PROSITE-ProRule" id="PRU00047"/>
    </source>
</evidence>
<dbReference type="SUPFAM" id="SSF57756">
    <property type="entry name" value="Retrovirus zinc finger-like domains"/>
    <property type="match status" value="1"/>
</dbReference>
<feature type="compositionally biased region" description="Polar residues" evidence="4">
    <location>
        <begin position="1"/>
        <end position="37"/>
    </location>
</feature>
<proteinExistence type="predicted"/>
<evidence type="ECO:0000256" key="4">
    <source>
        <dbReference type="SAM" id="MobiDB-lite"/>
    </source>
</evidence>
<dbReference type="Gene3D" id="4.10.60.10">
    <property type="entry name" value="Zinc finger, CCHC-type"/>
    <property type="match status" value="1"/>
</dbReference>
<gene>
    <name evidence="7" type="ORF">BCV70DRAFT_162362</name>
</gene>
<keyword evidence="3" id="KW-0175">Coiled coil</keyword>
<feature type="compositionally biased region" description="Polar residues" evidence="4">
    <location>
        <begin position="1227"/>
        <end position="1248"/>
    </location>
</feature>
<feature type="region of interest" description="Disordered" evidence="4">
    <location>
        <begin position="1224"/>
        <end position="1251"/>
    </location>
</feature>
<dbReference type="InterPro" id="IPR036875">
    <property type="entry name" value="Znf_CCHC_sf"/>
</dbReference>
<dbReference type="SUPFAM" id="SSF74924">
    <property type="entry name" value="Cap-Gly domain"/>
    <property type="match status" value="1"/>
</dbReference>
<dbReference type="Gene3D" id="2.30.30.190">
    <property type="entry name" value="CAP Gly-rich-like domain"/>
    <property type="match status" value="1"/>
</dbReference>
<dbReference type="PANTHER" id="PTHR45615:SF40">
    <property type="entry name" value="MYOSIN HEAVY CHAIN, NON-MUSCLE"/>
    <property type="match status" value="1"/>
</dbReference>
<dbReference type="GO" id="GO:0008270">
    <property type="term" value="F:zinc ion binding"/>
    <property type="evidence" value="ECO:0007669"/>
    <property type="project" value="UniProtKB-KW"/>
</dbReference>
<keyword evidence="8" id="KW-1185">Reference proteome</keyword>
<dbReference type="GO" id="GO:0006397">
    <property type="term" value="P:mRNA processing"/>
    <property type="evidence" value="ECO:0007669"/>
    <property type="project" value="UniProtKB-KW"/>
</dbReference>
<feature type="compositionally biased region" description="Basic and acidic residues" evidence="4">
    <location>
        <begin position="698"/>
        <end position="722"/>
    </location>
</feature>
<dbReference type="OrthoDB" id="2130750at2759"/>
<dbReference type="GO" id="GO:0005737">
    <property type="term" value="C:cytoplasm"/>
    <property type="evidence" value="ECO:0007669"/>
    <property type="project" value="TreeGrafter"/>
</dbReference>
<feature type="region of interest" description="Disordered" evidence="4">
    <location>
        <begin position="443"/>
        <end position="531"/>
    </location>
</feature>
<dbReference type="InterPro" id="IPR036859">
    <property type="entry name" value="CAP-Gly_dom_sf"/>
</dbReference>
<organism evidence="7 8">
    <name type="scientific">Testicularia cyperi</name>
    <dbReference type="NCBI Taxonomy" id="1882483"/>
    <lineage>
        <taxon>Eukaryota</taxon>
        <taxon>Fungi</taxon>
        <taxon>Dikarya</taxon>
        <taxon>Basidiomycota</taxon>
        <taxon>Ustilaginomycotina</taxon>
        <taxon>Ustilaginomycetes</taxon>
        <taxon>Ustilaginales</taxon>
        <taxon>Anthracoideaceae</taxon>
        <taxon>Testicularia</taxon>
    </lineage>
</organism>
<dbReference type="InParanoid" id="A0A317XNG8"/>
<feature type="compositionally biased region" description="Low complexity" evidence="4">
    <location>
        <begin position="497"/>
        <end position="509"/>
    </location>
</feature>
<feature type="domain" description="CCHC-type" evidence="5">
    <location>
        <begin position="1303"/>
        <end position="1317"/>
    </location>
</feature>
<evidence type="ECO:0000256" key="3">
    <source>
        <dbReference type="SAM" id="Coils"/>
    </source>
</evidence>
<reference evidence="7 8" key="1">
    <citation type="journal article" date="2018" name="Mol. Biol. Evol.">
        <title>Broad Genomic Sampling Reveals a Smut Pathogenic Ancestry of the Fungal Clade Ustilaginomycotina.</title>
        <authorList>
            <person name="Kijpornyongpan T."/>
            <person name="Mondo S.J."/>
            <person name="Barry K."/>
            <person name="Sandor L."/>
            <person name="Lee J."/>
            <person name="Lipzen A."/>
            <person name="Pangilinan J."/>
            <person name="LaButti K."/>
            <person name="Hainaut M."/>
            <person name="Henrissat B."/>
            <person name="Grigoriev I.V."/>
            <person name="Spatafora J.W."/>
            <person name="Aime M.C."/>
        </authorList>
    </citation>
    <scope>NUCLEOTIDE SEQUENCE [LARGE SCALE GENOMIC DNA]</scope>
    <source>
        <strain evidence="7 8">MCA 3645</strain>
    </source>
</reference>
<protein>
    <recommendedName>
        <fullName evidence="9">CAP-Gly domain-containing protein</fullName>
    </recommendedName>
</protein>
<dbReference type="Proteomes" id="UP000246740">
    <property type="component" value="Unassembled WGS sequence"/>
</dbReference>
<dbReference type="GO" id="GO:0016460">
    <property type="term" value="C:myosin II complex"/>
    <property type="evidence" value="ECO:0007669"/>
    <property type="project" value="TreeGrafter"/>
</dbReference>
<dbReference type="SMART" id="SM01052">
    <property type="entry name" value="CAP_GLY"/>
    <property type="match status" value="1"/>
</dbReference>